<dbReference type="PANTHER" id="PTHR30037:SF4">
    <property type="entry name" value="DNA-3-METHYLADENINE GLYCOSYLASE I"/>
    <property type="match status" value="1"/>
</dbReference>
<keyword evidence="1 9" id="KW-0479">Metal-binding</keyword>
<accession>A0A2K4MS31</accession>
<evidence type="ECO:0000313" key="11">
    <source>
        <dbReference type="Proteomes" id="UP000236416"/>
    </source>
</evidence>
<protein>
    <recommendedName>
        <fullName evidence="8">DNA-3-methyladenine glycosylase I</fullName>
        <ecNumber evidence="8">3.2.2.20</ecNumber>
    </recommendedName>
</protein>
<evidence type="ECO:0000256" key="1">
    <source>
        <dbReference type="ARBA" id="ARBA00022723"/>
    </source>
</evidence>
<keyword evidence="11" id="KW-1185">Reference proteome</keyword>
<feature type="binding site" evidence="9">
    <location>
        <position position="20"/>
    </location>
    <ligand>
        <name>Zn(2+)</name>
        <dbReference type="ChEBI" id="CHEBI:29105"/>
    </ligand>
</feature>
<evidence type="ECO:0000256" key="9">
    <source>
        <dbReference type="PIRSR" id="PIRSR604597-1"/>
    </source>
</evidence>
<evidence type="ECO:0000256" key="2">
    <source>
        <dbReference type="ARBA" id="ARBA00022763"/>
    </source>
</evidence>
<dbReference type="SUPFAM" id="SSF48150">
    <property type="entry name" value="DNA-glycosylase"/>
    <property type="match status" value="1"/>
</dbReference>
<dbReference type="GO" id="GO:0046872">
    <property type="term" value="F:metal ion binding"/>
    <property type="evidence" value="ECO:0007669"/>
    <property type="project" value="UniProtKB-KW"/>
</dbReference>
<dbReference type="GO" id="GO:0006284">
    <property type="term" value="P:base-excision repair"/>
    <property type="evidence" value="ECO:0007669"/>
    <property type="project" value="InterPro"/>
</dbReference>
<organism evidence="10 11">
    <name type="scientific">Chromobacterium sinusclupearum</name>
    <dbReference type="NCBI Taxonomy" id="2077146"/>
    <lineage>
        <taxon>Bacteria</taxon>
        <taxon>Pseudomonadati</taxon>
        <taxon>Pseudomonadota</taxon>
        <taxon>Betaproteobacteria</taxon>
        <taxon>Neisseriales</taxon>
        <taxon>Chromobacteriaceae</taxon>
        <taxon>Chromobacterium</taxon>
    </lineage>
</organism>
<name>A0A2K4MS31_9NEIS</name>
<reference evidence="10 11" key="1">
    <citation type="submission" date="2018-01" db="EMBL/GenBank/DDBJ databases">
        <title>Genomic Sequence of Chromobacterium MWU13-2610 from wild cranberry bogs within the Cape Cod National Seashore.</title>
        <authorList>
            <person name="O'Hara-Hanley K."/>
            <person name="Soby S."/>
            <person name="Harrison A."/>
        </authorList>
    </citation>
    <scope>NUCLEOTIDE SEQUENCE [LARGE SCALE GENOMIC DNA]</scope>
    <source>
        <strain evidence="10 11">MWU13-2610</strain>
    </source>
</reference>
<dbReference type="EMBL" id="PPTF01000017">
    <property type="protein sequence ID" value="POA99792.1"/>
    <property type="molecule type" value="Genomic_DNA"/>
</dbReference>
<dbReference type="Gene3D" id="1.10.340.30">
    <property type="entry name" value="Hypothetical protein, domain 2"/>
    <property type="match status" value="1"/>
</dbReference>
<feature type="binding site" evidence="9">
    <location>
        <position position="178"/>
    </location>
    <ligand>
        <name>Zn(2+)</name>
        <dbReference type="ChEBI" id="CHEBI:29105"/>
    </ligand>
</feature>
<keyword evidence="2" id="KW-0227">DNA damage</keyword>
<gene>
    <name evidence="10" type="ORF">C2134_04795</name>
</gene>
<dbReference type="GO" id="GO:0008725">
    <property type="term" value="F:DNA-3-methyladenine glycosylase activity"/>
    <property type="evidence" value="ECO:0007669"/>
    <property type="project" value="UniProtKB-EC"/>
</dbReference>
<dbReference type="InterPro" id="IPR052891">
    <property type="entry name" value="DNA-3mA_glycosylase"/>
</dbReference>
<dbReference type="FunFam" id="1.10.340.30:FF:000009">
    <property type="entry name" value="DNA-3-methyladenine glycosylase I"/>
    <property type="match status" value="1"/>
</dbReference>
<sequence>MKNTKRCPWCGDDALYTAYHDEEWGRPERNDRKLYEMLVLEGAQAGLSWITILRKREGYRDAFHGFDPERVAAMTDDDVERLMQNPAIVRNRLKIRSAIRNAKVFLQMQRQHGSFADWLWAHVDGQPIVNRWRSHAECPASTELSDRISKALKKAGMNFVGSTVIYAYLQACGVVNDHLLDCHRHPDQAG</sequence>
<evidence type="ECO:0000256" key="6">
    <source>
        <dbReference type="ARBA" id="ARBA00052558"/>
    </source>
</evidence>
<dbReference type="InterPro" id="IPR005019">
    <property type="entry name" value="Adenine_glyco"/>
</dbReference>
<dbReference type="Pfam" id="PF03352">
    <property type="entry name" value="Adenine_glyco"/>
    <property type="match status" value="1"/>
</dbReference>
<evidence type="ECO:0000256" key="4">
    <source>
        <dbReference type="ARBA" id="ARBA00022833"/>
    </source>
</evidence>
<dbReference type="InterPro" id="IPR004597">
    <property type="entry name" value="Tag"/>
</dbReference>
<dbReference type="InterPro" id="IPR011257">
    <property type="entry name" value="DNA_glycosylase"/>
</dbReference>
<dbReference type="RefSeq" id="WP_103317979.1">
    <property type="nucleotide sequence ID" value="NZ_PPTF01000017.1"/>
</dbReference>
<dbReference type="EC" id="3.2.2.20" evidence="8"/>
<dbReference type="AlphaFoldDB" id="A0A2K4MS31"/>
<keyword evidence="5" id="KW-0234">DNA repair</keyword>
<evidence type="ECO:0000256" key="5">
    <source>
        <dbReference type="ARBA" id="ARBA00023204"/>
    </source>
</evidence>
<feature type="binding site" evidence="9">
    <location>
        <position position="182"/>
    </location>
    <ligand>
        <name>Zn(2+)</name>
        <dbReference type="ChEBI" id="CHEBI:29105"/>
    </ligand>
</feature>
<dbReference type="NCBIfam" id="TIGR00624">
    <property type="entry name" value="tag"/>
    <property type="match status" value="1"/>
</dbReference>
<comment type="caution">
    <text evidence="10">The sequence shown here is derived from an EMBL/GenBank/DDBJ whole genome shotgun (WGS) entry which is preliminary data.</text>
</comment>
<comment type="catalytic activity">
    <reaction evidence="6">
        <text>Hydrolysis of alkylated DNA, releasing 3-methyladenine.</text>
        <dbReference type="EC" id="3.2.2.20"/>
    </reaction>
</comment>
<evidence type="ECO:0000313" key="10">
    <source>
        <dbReference type="EMBL" id="POA99792.1"/>
    </source>
</evidence>
<evidence type="ECO:0000256" key="7">
    <source>
        <dbReference type="ARBA" id="ARBA00057608"/>
    </source>
</evidence>
<dbReference type="Proteomes" id="UP000236416">
    <property type="component" value="Unassembled WGS sequence"/>
</dbReference>
<feature type="binding site" evidence="9">
    <location>
        <position position="7"/>
    </location>
    <ligand>
        <name>Zn(2+)</name>
        <dbReference type="ChEBI" id="CHEBI:29105"/>
    </ligand>
</feature>
<proteinExistence type="predicted"/>
<dbReference type="PANTHER" id="PTHR30037">
    <property type="entry name" value="DNA-3-METHYLADENINE GLYCOSYLASE 1"/>
    <property type="match status" value="1"/>
</dbReference>
<evidence type="ECO:0000256" key="3">
    <source>
        <dbReference type="ARBA" id="ARBA00022801"/>
    </source>
</evidence>
<keyword evidence="3" id="KW-0378">Hydrolase</keyword>
<comment type="function">
    <text evidence="7">Hydrolysis of the deoxyribose N-glycosidic bond to excise 3-methyladenine from the damaged DNA polymer formed by alkylation lesions.</text>
</comment>
<evidence type="ECO:0000256" key="8">
    <source>
        <dbReference type="ARBA" id="ARBA00066766"/>
    </source>
</evidence>
<keyword evidence="4 9" id="KW-0862">Zinc</keyword>